<dbReference type="GO" id="GO:0000813">
    <property type="term" value="C:ESCRT I complex"/>
    <property type="evidence" value="ECO:0007669"/>
    <property type="project" value="UniProtKB-ARBA"/>
</dbReference>
<gene>
    <name evidence="10" type="ORF">CPB83DRAFT_758248</name>
</gene>
<evidence type="ECO:0000256" key="7">
    <source>
        <dbReference type="SAM" id="Coils"/>
    </source>
</evidence>
<reference evidence="10" key="1">
    <citation type="submission" date="2020-11" db="EMBL/GenBank/DDBJ databases">
        <authorList>
            <consortium name="DOE Joint Genome Institute"/>
            <person name="Ahrendt S."/>
            <person name="Riley R."/>
            <person name="Andreopoulos W."/>
            <person name="Labutti K."/>
            <person name="Pangilinan J."/>
            <person name="Ruiz-Duenas F.J."/>
            <person name="Barrasa J.M."/>
            <person name="Sanchez-Garcia M."/>
            <person name="Camarero S."/>
            <person name="Miyauchi S."/>
            <person name="Serrano A."/>
            <person name="Linde D."/>
            <person name="Babiker R."/>
            <person name="Drula E."/>
            <person name="Ayuso-Fernandez I."/>
            <person name="Pacheco R."/>
            <person name="Padilla G."/>
            <person name="Ferreira P."/>
            <person name="Barriuso J."/>
            <person name="Kellner H."/>
            <person name="Castanera R."/>
            <person name="Alfaro M."/>
            <person name="Ramirez L."/>
            <person name="Pisabarro A.G."/>
            <person name="Kuo A."/>
            <person name="Tritt A."/>
            <person name="Lipzen A."/>
            <person name="He G."/>
            <person name="Yan M."/>
            <person name="Ng V."/>
            <person name="Cullen D."/>
            <person name="Martin F."/>
            <person name="Rosso M.-N."/>
            <person name="Henrissat B."/>
            <person name="Hibbett D."/>
            <person name="Martinez A.T."/>
            <person name="Grigoriev I.V."/>
        </authorList>
    </citation>
    <scope>NUCLEOTIDE SEQUENCE</scope>
    <source>
        <strain evidence="10">CBS 506.95</strain>
    </source>
</reference>
<dbReference type="PANTHER" id="PTHR13678">
    <property type="entry name" value="VACUOLAR PROTEIN SORTING-ASSOCIATED PROTEIN 37"/>
    <property type="match status" value="1"/>
</dbReference>
<name>A0A9P6JUK5_9AGAR</name>
<feature type="region of interest" description="Disordered" evidence="8">
    <location>
        <begin position="130"/>
        <end position="150"/>
    </location>
</feature>
<dbReference type="GO" id="GO:0006612">
    <property type="term" value="P:protein targeting to membrane"/>
    <property type="evidence" value="ECO:0007669"/>
    <property type="project" value="TreeGrafter"/>
</dbReference>
<dbReference type="Proteomes" id="UP000807306">
    <property type="component" value="Unassembled WGS sequence"/>
</dbReference>
<evidence type="ECO:0000313" key="11">
    <source>
        <dbReference type="Proteomes" id="UP000807306"/>
    </source>
</evidence>
<evidence type="ECO:0000256" key="3">
    <source>
        <dbReference type="ARBA" id="ARBA00022448"/>
    </source>
</evidence>
<dbReference type="Gene3D" id="1.10.287.660">
    <property type="entry name" value="Helix hairpin bin"/>
    <property type="match status" value="1"/>
</dbReference>
<evidence type="ECO:0000256" key="8">
    <source>
        <dbReference type="SAM" id="MobiDB-lite"/>
    </source>
</evidence>
<evidence type="ECO:0000256" key="1">
    <source>
        <dbReference type="ARBA" id="ARBA00004177"/>
    </source>
</evidence>
<sequence>MTSQLLQDFPEISHLTREDLEDVLSDPVYFQAIFHSLRQVRDLYTSQTELGLANEHIAQNNVALQQRLYDLRSETKEAFDEAKRLEARWKELEKEQREVYQRFTPQFLMMRLRHSTTAQDDASEAIASAFVQRDSSRGTDTGPTRPGQDVDDFIREFKESRKTYHKRALWGEKWANNQVMWREN</sequence>
<evidence type="ECO:0000256" key="6">
    <source>
        <dbReference type="PROSITE-ProRule" id="PRU00646"/>
    </source>
</evidence>
<dbReference type="InterPro" id="IPR037202">
    <property type="entry name" value="ESCRT_assembly_dom"/>
</dbReference>
<keyword evidence="7" id="KW-0175">Coiled coil</keyword>
<dbReference type="EMBL" id="MU157829">
    <property type="protein sequence ID" value="KAF9533058.1"/>
    <property type="molecule type" value="Genomic_DNA"/>
</dbReference>
<protein>
    <recommendedName>
        <fullName evidence="9">VPS37 C-terminal domain-containing protein</fullName>
    </recommendedName>
</protein>
<dbReference type="AlphaFoldDB" id="A0A9P6JUK5"/>
<dbReference type="Pfam" id="PF07200">
    <property type="entry name" value="Mod_r"/>
    <property type="match status" value="1"/>
</dbReference>
<comment type="subcellular location">
    <subcellularLocation>
        <location evidence="1">Endosome</location>
    </subcellularLocation>
</comment>
<keyword evidence="4" id="KW-0967">Endosome</keyword>
<evidence type="ECO:0000259" key="9">
    <source>
        <dbReference type="PROSITE" id="PS51314"/>
    </source>
</evidence>
<comment type="caution">
    <text evidence="10">The sequence shown here is derived from an EMBL/GenBank/DDBJ whole genome shotgun (WGS) entry which is preliminary data.</text>
</comment>
<dbReference type="PROSITE" id="PS51314">
    <property type="entry name" value="VPS37_C"/>
    <property type="match status" value="1"/>
</dbReference>
<dbReference type="GO" id="GO:0043162">
    <property type="term" value="P:ubiquitin-dependent protein catabolic process via the multivesicular body sorting pathway"/>
    <property type="evidence" value="ECO:0007669"/>
    <property type="project" value="UniProtKB-ARBA"/>
</dbReference>
<evidence type="ECO:0000256" key="4">
    <source>
        <dbReference type="ARBA" id="ARBA00022753"/>
    </source>
</evidence>
<keyword evidence="11" id="KW-1185">Reference proteome</keyword>
<comment type="similarity">
    <text evidence="2">Belongs to the VPS37 family.</text>
</comment>
<dbReference type="PANTHER" id="PTHR13678:SF2">
    <property type="entry name" value="VACUOLAR PROTEIN SORTING-ASSOCIATED PROTEIN 37A"/>
    <property type="match status" value="1"/>
</dbReference>
<organism evidence="10 11">
    <name type="scientific">Crepidotus variabilis</name>
    <dbReference type="NCBI Taxonomy" id="179855"/>
    <lineage>
        <taxon>Eukaryota</taxon>
        <taxon>Fungi</taxon>
        <taxon>Dikarya</taxon>
        <taxon>Basidiomycota</taxon>
        <taxon>Agaricomycotina</taxon>
        <taxon>Agaricomycetes</taxon>
        <taxon>Agaricomycetidae</taxon>
        <taxon>Agaricales</taxon>
        <taxon>Agaricineae</taxon>
        <taxon>Crepidotaceae</taxon>
        <taxon>Crepidotus</taxon>
    </lineage>
</organism>
<dbReference type="InterPro" id="IPR029012">
    <property type="entry name" value="Helix_hairpin_bin_sf"/>
</dbReference>
<keyword evidence="3 6" id="KW-0813">Transport</keyword>
<accession>A0A9P6JUK5</accession>
<evidence type="ECO:0000313" key="10">
    <source>
        <dbReference type="EMBL" id="KAF9533058.1"/>
    </source>
</evidence>
<dbReference type="GO" id="GO:0006623">
    <property type="term" value="P:protein targeting to vacuole"/>
    <property type="evidence" value="ECO:0007669"/>
    <property type="project" value="TreeGrafter"/>
</dbReference>
<feature type="domain" description="VPS37 C-terminal" evidence="9">
    <location>
        <begin position="86"/>
        <end position="184"/>
    </location>
</feature>
<dbReference type="OrthoDB" id="10260857at2759"/>
<dbReference type="InterPro" id="IPR009851">
    <property type="entry name" value="Mod_r"/>
</dbReference>
<dbReference type="SUPFAM" id="SSF140111">
    <property type="entry name" value="Endosomal sorting complex assembly domain"/>
    <property type="match status" value="1"/>
</dbReference>
<keyword evidence="5 6" id="KW-0653">Protein transport</keyword>
<evidence type="ECO:0000256" key="2">
    <source>
        <dbReference type="ARBA" id="ARBA00007617"/>
    </source>
</evidence>
<proteinExistence type="inferred from homology"/>
<evidence type="ECO:0000256" key="5">
    <source>
        <dbReference type="ARBA" id="ARBA00022927"/>
    </source>
</evidence>
<feature type="coiled-coil region" evidence="7">
    <location>
        <begin position="68"/>
        <end position="102"/>
    </location>
</feature>